<comment type="caution">
    <text evidence="2">The sequence shown here is derived from an EMBL/GenBank/DDBJ whole genome shotgun (WGS) entry which is preliminary data.</text>
</comment>
<feature type="chain" id="PRO_5045302544" evidence="1">
    <location>
        <begin position="20"/>
        <end position="192"/>
    </location>
</feature>
<gene>
    <name evidence="2" type="ORF">GV828_07665</name>
</gene>
<proteinExistence type="predicted"/>
<dbReference type="RefSeq" id="WP_166536905.1">
    <property type="nucleotide sequence ID" value="NZ_JAABLM010000008.1"/>
</dbReference>
<sequence>MKKILLFAAPLLMTFVSCSVDQMEIENANSLDYQYASYSIKYYDAPTIVFDLESTLTNQPATDLQNLHNAVKSVAFSHEGFINIAANGYNDSVGTAWANSLQNNPVSNINNLQRSSTFKVGLAELLGYDISNQYTSLPPIDEEEKQILNQCTQIYDTGDDDRRDKRTLSFAMGYEYSEANAIIMATLAGLLQ</sequence>
<organism evidence="2 3">
    <name type="scientific">Flavobacterium ichthyis</name>
    <dbReference type="NCBI Taxonomy" id="2698827"/>
    <lineage>
        <taxon>Bacteria</taxon>
        <taxon>Pseudomonadati</taxon>
        <taxon>Bacteroidota</taxon>
        <taxon>Flavobacteriia</taxon>
        <taxon>Flavobacteriales</taxon>
        <taxon>Flavobacteriaceae</taxon>
        <taxon>Flavobacterium</taxon>
    </lineage>
</organism>
<evidence type="ECO:0000256" key="1">
    <source>
        <dbReference type="SAM" id="SignalP"/>
    </source>
</evidence>
<keyword evidence="3" id="KW-1185">Reference proteome</keyword>
<reference evidence="3" key="1">
    <citation type="submission" date="2020-01" db="EMBL/GenBank/DDBJ databases">
        <title>Sphingomonas sp. strain CSW-10.</title>
        <authorList>
            <person name="Chen W.-M."/>
        </authorList>
    </citation>
    <scope>NUCLEOTIDE SEQUENCE [LARGE SCALE GENOMIC DNA]</scope>
    <source>
        <strain evidence="3">NST-5</strain>
    </source>
</reference>
<keyword evidence="1" id="KW-0732">Signal</keyword>
<dbReference type="Proteomes" id="UP000798602">
    <property type="component" value="Unassembled WGS sequence"/>
</dbReference>
<protein>
    <submittedName>
        <fullName evidence="2">Uncharacterized protein</fullName>
    </submittedName>
</protein>
<evidence type="ECO:0000313" key="2">
    <source>
        <dbReference type="EMBL" id="NBL65074.1"/>
    </source>
</evidence>
<dbReference type="EMBL" id="JAABLM010000008">
    <property type="protein sequence ID" value="NBL65074.1"/>
    <property type="molecule type" value="Genomic_DNA"/>
</dbReference>
<name>A0ABW9ZBB1_9FLAO</name>
<accession>A0ABW9ZBB1</accession>
<feature type="signal peptide" evidence="1">
    <location>
        <begin position="1"/>
        <end position="19"/>
    </location>
</feature>
<dbReference type="PROSITE" id="PS51257">
    <property type="entry name" value="PROKAR_LIPOPROTEIN"/>
    <property type="match status" value="1"/>
</dbReference>
<evidence type="ECO:0000313" key="3">
    <source>
        <dbReference type="Proteomes" id="UP000798602"/>
    </source>
</evidence>